<evidence type="ECO:0000256" key="4">
    <source>
        <dbReference type="SAM" id="Phobius"/>
    </source>
</evidence>
<evidence type="ECO:0000313" key="7">
    <source>
        <dbReference type="EMBL" id="KAL1519099.1"/>
    </source>
</evidence>
<dbReference type="GO" id="GO:0004553">
    <property type="term" value="F:hydrolase activity, hydrolyzing O-glycosyl compounds"/>
    <property type="evidence" value="ECO:0007669"/>
    <property type="project" value="InterPro"/>
</dbReference>
<protein>
    <recommendedName>
        <fullName evidence="9">Cellulase</fullName>
    </recommendedName>
</protein>
<feature type="transmembrane region" description="Helical" evidence="4">
    <location>
        <begin position="740"/>
        <end position="763"/>
    </location>
</feature>
<dbReference type="Pfam" id="PF00150">
    <property type="entry name" value="Cellulase"/>
    <property type="match status" value="2"/>
</dbReference>
<keyword evidence="4" id="KW-0472">Membrane</keyword>
<dbReference type="Pfam" id="PF18564">
    <property type="entry name" value="Glyco_hydro_5_C"/>
    <property type="match status" value="1"/>
</dbReference>
<keyword evidence="8" id="KW-1185">Reference proteome</keyword>
<dbReference type="InterPro" id="IPR052066">
    <property type="entry name" value="Glycosphingolipid_Hydrolases"/>
</dbReference>
<dbReference type="Gene3D" id="3.20.20.80">
    <property type="entry name" value="Glycosidases"/>
    <property type="match status" value="1"/>
</dbReference>
<feature type="transmembrane region" description="Helical" evidence="4">
    <location>
        <begin position="959"/>
        <end position="981"/>
    </location>
</feature>
<dbReference type="GO" id="GO:1901136">
    <property type="term" value="P:carbohydrate derivative catabolic process"/>
    <property type="evidence" value="ECO:0007669"/>
    <property type="project" value="UniProtKB-ARBA"/>
</dbReference>
<dbReference type="AlphaFoldDB" id="A0AB34JEQ3"/>
<dbReference type="InterPro" id="IPR017853">
    <property type="entry name" value="GH"/>
</dbReference>
<dbReference type="GO" id="GO:0016042">
    <property type="term" value="P:lipid catabolic process"/>
    <property type="evidence" value="ECO:0007669"/>
    <property type="project" value="UniProtKB-ARBA"/>
</dbReference>
<proteinExistence type="inferred from homology"/>
<evidence type="ECO:0000259" key="5">
    <source>
        <dbReference type="Pfam" id="PF00150"/>
    </source>
</evidence>
<accession>A0AB34JEQ3</accession>
<evidence type="ECO:0008006" key="9">
    <source>
        <dbReference type="Google" id="ProtNLM"/>
    </source>
</evidence>
<gene>
    <name evidence="7" type="ORF">AB1Y20_003365</name>
</gene>
<feature type="transmembrane region" description="Helical" evidence="4">
    <location>
        <begin position="58"/>
        <end position="80"/>
    </location>
</feature>
<feature type="domain" description="Glycoside hydrolase family 5" evidence="5">
    <location>
        <begin position="157"/>
        <end position="227"/>
    </location>
</feature>
<feature type="transmembrane region" description="Helical" evidence="4">
    <location>
        <begin position="769"/>
        <end position="785"/>
    </location>
</feature>
<dbReference type="InterPro" id="IPR041036">
    <property type="entry name" value="GH5_C"/>
</dbReference>
<keyword evidence="3" id="KW-0326">Glycosidase</keyword>
<dbReference type="InterPro" id="IPR001547">
    <property type="entry name" value="Glyco_hydro_5"/>
</dbReference>
<dbReference type="Proteomes" id="UP001515480">
    <property type="component" value="Unassembled WGS sequence"/>
</dbReference>
<dbReference type="PANTHER" id="PTHR31308:SF3">
    <property type="entry name" value="ENDOGLYCOCERAMIDASE"/>
    <property type="match status" value="1"/>
</dbReference>
<reference evidence="7 8" key="1">
    <citation type="journal article" date="2024" name="Science">
        <title>Giant polyketide synthase enzymes in the biosynthesis of giant marine polyether toxins.</title>
        <authorList>
            <person name="Fallon T.R."/>
            <person name="Shende V.V."/>
            <person name="Wierzbicki I.H."/>
            <person name="Pendleton A.L."/>
            <person name="Watervoot N.F."/>
            <person name="Auber R.P."/>
            <person name="Gonzalez D.J."/>
            <person name="Wisecaver J.H."/>
            <person name="Moore B.S."/>
        </authorList>
    </citation>
    <scope>NUCLEOTIDE SEQUENCE [LARGE SCALE GENOMIC DNA]</scope>
    <source>
        <strain evidence="7 8">12B1</strain>
    </source>
</reference>
<dbReference type="GO" id="GO:0000272">
    <property type="term" value="P:polysaccharide catabolic process"/>
    <property type="evidence" value="ECO:0007669"/>
    <property type="project" value="InterPro"/>
</dbReference>
<feature type="transmembrane region" description="Helical" evidence="4">
    <location>
        <begin position="823"/>
        <end position="843"/>
    </location>
</feature>
<feature type="domain" description="Glycoside hydrolase family 5 C-terminal" evidence="6">
    <location>
        <begin position="545"/>
        <end position="610"/>
    </location>
</feature>
<feature type="domain" description="Glycoside hydrolase family 5" evidence="5">
    <location>
        <begin position="317"/>
        <end position="514"/>
    </location>
</feature>
<dbReference type="SUPFAM" id="SSF51445">
    <property type="entry name" value="(Trans)glycosidases"/>
    <property type="match status" value="1"/>
</dbReference>
<evidence type="ECO:0000313" key="8">
    <source>
        <dbReference type="Proteomes" id="UP001515480"/>
    </source>
</evidence>
<evidence type="ECO:0000256" key="3">
    <source>
        <dbReference type="ARBA" id="ARBA00023295"/>
    </source>
</evidence>
<dbReference type="Gene3D" id="2.60.40.1180">
    <property type="entry name" value="Golgi alpha-mannosidase II"/>
    <property type="match status" value="1"/>
</dbReference>
<dbReference type="EMBL" id="JBGBPQ010000010">
    <property type="protein sequence ID" value="KAL1519099.1"/>
    <property type="molecule type" value="Genomic_DNA"/>
</dbReference>
<organism evidence="7 8">
    <name type="scientific">Prymnesium parvum</name>
    <name type="common">Toxic golden alga</name>
    <dbReference type="NCBI Taxonomy" id="97485"/>
    <lineage>
        <taxon>Eukaryota</taxon>
        <taxon>Haptista</taxon>
        <taxon>Haptophyta</taxon>
        <taxon>Prymnesiophyceae</taxon>
        <taxon>Prymnesiales</taxon>
        <taxon>Prymnesiaceae</taxon>
        <taxon>Prymnesium</taxon>
    </lineage>
</organism>
<evidence type="ECO:0000256" key="2">
    <source>
        <dbReference type="ARBA" id="ARBA00022801"/>
    </source>
</evidence>
<dbReference type="PANTHER" id="PTHR31308">
    <property type="match status" value="1"/>
</dbReference>
<keyword evidence="4" id="KW-1133">Transmembrane helix</keyword>
<evidence type="ECO:0000259" key="6">
    <source>
        <dbReference type="Pfam" id="PF18564"/>
    </source>
</evidence>
<comment type="similarity">
    <text evidence="1">Belongs to the glycosyl hydrolase 5 (cellulase A) family.</text>
</comment>
<keyword evidence="4" id="KW-0812">Transmembrane</keyword>
<feature type="transmembrane region" description="Helical" evidence="4">
    <location>
        <begin position="925"/>
        <end position="953"/>
    </location>
</feature>
<comment type="caution">
    <text evidence="7">The sequence shown here is derived from an EMBL/GenBank/DDBJ whole genome shotgun (WGS) entry which is preliminary data.</text>
</comment>
<evidence type="ECO:0000256" key="1">
    <source>
        <dbReference type="ARBA" id="ARBA00005641"/>
    </source>
</evidence>
<name>A0AB34JEQ3_PRYPA</name>
<sequence>MSAGGDGHIALVHHDACRVASSTAPAHAPPPSAIPPPSARAALCPACPKGVKLFICRAILVLPVLWTLFTMGAVVGFELLSGRILLGPLTLVEVHPGPPIAPYAKLPRVRVKPSNGHFLDEYGRTRIFHGLNVVYKQPPFLPRSDEWNPYTSFSARDARDLRRWGFNLVRLGVLWAGTFPASEAEADEAYLREVQRIVRLCEEEGIYVVVDMHSDVLSRRFCGNGIPDWAVDDALEACGQHAPRGDFPMPQAHPLRDGYFSPLVNQSRWLARELAAAAGAKTALEVAVSNAPLYPNLSTCLQRDFFHYYQSNATGLTFDALYTNRAGLRDAFAAHWRLVAQTLQGAANVLMWEVMNEPWPGDIYKSHYWFPYTWWYDSAFPERELLTPLYKEIAAAIREVDHSHIIAYEGVMWDIWPQGWAGPVNPPELETLSWHAYCWWAPNVAPSLSFLCSAYHSLLFAVMRNNAKAQGGGQLLSEFGSLGNSTAELAELHRVVALADEHLVSRVYWQYKNYDDITSSGGYASLSLYPQGELQRNKLRTLATPYAQITAGDPQYMRFEAGVFALDYIPAEGSYSDYFAHDSNAPSTRTTAIHLNAPVHFPHGFRVVTTAPVDQLYIRLRGASLLEVTHANALGRRSGGCLVGCWIRVCVLPCEAHANCSAGQTTPQVVAEQVEWTVVWPWHPCRLQHPVFKEESVLCFSLLQMIMLIYLRLLQVRGAKQTLDPVLRHRRHLCLPPFAALRRIFFVLVSFSYTGSVMVITGIPILDDWWRWIVFLLLTLPLLLSSTVLTGYPAPAACAGFILLQGLWRLSYYPTLLFISDPVAATIVRTLVLPPLELTLLLVASNRARRNARVQRFQEWAAFHQCWEAHWWARARPTGRRSDDPFWAEPTEGAPELHAISDEGSVIRVQVADAMRRWPMEISMGAAVAAIPGGVFGAGVGAAVGASLALAFAPALLPFWVLGGAWTGAILGIFGGLAIGVHMGRFAARHELPQHESRVGRSPSWRDIGDL</sequence>
<keyword evidence="2" id="KW-0378">Hydrolase</keyword>
<dbReference type="InterPro" id="IPR013780">
    <property type="entry name" value="Glyco_hydro_b"/>
</dbReference>